<feature type="compositionally biased region" description="Polar residues" evidence="1">
    <location>
        <begin position="59"/>
        <end position="74"/>
    </location>
</feature>
<dbReference type="Proteomes" id="UP000712281">
    <property type="component" value="Unassembled WGS sequence"/>
</dbReference>
<comment type="caution">
    <text evidence="2">The sequence shown here is derived from an EMBL/GenBank/DDBJ whole genome shotgun (WGS) entry which is preliminary data.</text>
</comment>
<feature type="region of interest" description="Disordered" evidence="1">
    <location>
        <begin position="190"/>
        <end position="209"/>
    </location>
</feature>
<reference evidence="2" key="1">
    <citation type="submission" date="2019-12" db="EMBL/GenBank/DDBJ databases">
        <title>Genome sequencing and annotation of Brassica cretica.</title>
        <authorList>
            <person name="Studholme D.J."/>
            <person name="Sarris P.F."/>
        </authorList>
    </citation>
    <scope>NUCLEOTIDE SEQUENCE</scope>
    <source>
        <strain evidence="2">PFS-001/15</strain>
        <tissue evidence="2">Leaf</tissue>
    </source>
</reference>
<evidence type="ECO:0000313" key="3">
    <source>
        <dbReference type="Proteomes" id="UP000712281"/>
    </source>
</evidence>
<evidence type="ECO:0000313" key="2">
    <source>
        <dbReference type="EMBL" id="KAF2578807.1"/>
    </source>
</evidence>
<evidence type="ECO:0000256" key="1">
    <source>
        <dbReference type="SAM" id="MobiDB-lite"/>
    </source>
</evidence>
<protein>
    <submittedName>
        <fullName evidence="2">Uncharacterized protein</fullName>
    </submittedName>
</protein>
<name>A0A8S9JC05_BRACR</name>
<dbReference type="AlphaFoldDB" id="A0A8S9JC05"/>
<dbReference type="EMBL" id="QGKW02001660">
    <property type="protein sequence ID" value="KAF2578807.1"/>
    <property type="molecule type" value="Genomic_DNA"/>
</dbReference>
<gene>
    <name evidence="2" type="ORF">F2Q68_00004173</name>
</gene>
<proteinExistence type="predicted"/>
<organism evidence="2 3">
    <name type="scientific">Brassica cretica</name>
    <name type="common">Mustard</name>
    <dbReference type="NCBI Taxonomy" id="69181"/>
    <lineage>
        <taxon>Eukaryota</taxon>
        <taxon>Viridiplantae</taxon>
        <taxon>Streptophyta</taxon>
        <taxon>Embryophyta</taxon>
        <taxon>Tracheophyta</taxon>
        <taxon>Spermatophyta</taxon>
        <taxon>Magnoliopsida</taxon>
        <taxon>eudicotyledons</taxon>
        <taxon>Gunneridae</taxon>
        <taxon>Pentapetalae</taxon>
        <taxon>rosids</taxon>
        <taxon>malvids</taxon>
        <taxon>Brassicales</taxon>
        <taxon>Brassicaceae</taxon>
        <taxon>Brassiceae</taxon>
        <taxon>Brassica</taxon>
    </lineage>
</organism>
<accession>A0A8S9JC05</accession>
<sequence>MQPRRCNHVDGTRGCISVDATPVDKPEWMQQSSDYEADLELNGLGGTQTRTQTEDGPDMTSSAQKDPFSFSNGPITRSQTRNLKKCIVCLVYPKLKPNEDEDQVYPQVRHPLRCIHGVLHPKNCIHGVASSHYSSSSKLAYGSISQMKIYAHCSTSTTRLNGSGHGFQLISRNLDDFVWSILKNTTQAMPLRPDGHPGRYGHIQTAEVD</sequence>
<feature type="region of interest" description="Disordered" evidence="1">
    <location>
        <begin position="45"/>
        <end position="74"/>
    </location>
</feature>